<dbReference type="STRING" id="388408.LAX5112_04922"/>
<name>A0A0M7AUL7_9HYPH</name>
<dbReference type="InterPro" id="IPR027417">
    <property type="entry name" value="P-loop_NTPase"/>
</dbReference>
<dbReference type="Proteomes" id="UP000053235">
    <property type="component" value="Unassembled WGS sequence"/>
</dbReference>
<organism evidence="1 2">
    <name type="scientific">Roseibium alexandrii</name>
    <dbReference type="NCBI Taxonomy" id="388408"/>
    <lineage>
        <taxon>Bacteria</taxon>
        <taxon>Pseudomonadati</taxon>
        <taxon>Pseudomonadota</taxon>
        <taxon>Alphaproteobacteria</taxon>
        <taxon>Hyphomicrobiales</taxon>
        <taxon>Stappiaceae</taxon>
        <taxon>Roseibium</taxon>
    </lineage>
</organism>
<keyword evidence="2" id="KW-1185">Reference proteome</keyword>
<dbReference type="SUPFAM" id="SSF52540">
    <property type="entry name" value="P-loop containing nucleoside triphosphate hydrolases"/>
    <property type="match status" value="1"/>
</dbReference>
<reference evidence="2" key="1">
    <citation type="submission" date="2015-07" db="EMBL/GenBank/DDBJ databases">
        <authorList>
            <person name="Rodrigo-Torres Lidia"/>
            <person name="Arahal R.David."/>
        </authorList>
    </citation>
    <scope>NUCLEOTIDE SEQUENCE [LARGE SCALE GENOMIC DNA]</scope>
    <source>
        <strain evidence="2">CECT 5112</strain>
    </source>
</reference>
<evidence type="ECO:0000313" key="2">
    <source>
        <dbReference type="Proteomes" id="UP000053235"/>
    </source>
</evidence>
<evidence type="ECO:0008006" key="3">
    <source>
        <dbReference type="Google" id="ProtNLM"/>
    </source>
</evidence>
<proteinExistence type="predicted"/>
<dbReference type="EMBL" id="CXWD01000035">
    <property type="protein sequence ID" value="CTQ77483.1"/>
    <property type="molecule type" value="Genomic_DNA"/>
</dbReference>
<gene>
    <name evidence="1" type="ORF">LAX5112_04922</name>
</gene>
<protein>
    <recommendedName>
        <fullName evidence="3">ParA family protein</fullName>
    </recommendedName>
</protein>
<dbReference type="AlphaFoldDB" id="A0A0M7AUL7"/>
<evidence type="ECO:0000313" key="1">
    <source>
        <dbReference type="EMBL" id="CTQ77483.1"/>
    </source>
</evidence>
<dbReference type="Gene3D" id="3.40.50.300">
    <property type="entry name" value="P-loop containing nucleotide triphosphate hydrolases"/>
    <property type="match status" value="1"/>
</dbReference>
<sequence>MGVIKIFIANDKGGVGKSLVAQFCVLALDANGLDPDIIEYDNQPKMRSMFGADRVETNSIGLSADGSRDQDEGVVSWDPLLENLLSNNSFVVDFGAQAWAGFSEWAESIDLGQYYKGKGLSIIVPVTADREALNGAIRVLKSARELLPAAKIHVLKVNKDGDVDDLEGIPEYKMLFTMVETCKAKVKDLPTLRAKGLPVLFSLNYSLDRIVNTPLEDLPLGDLPMASRARLIASVKDWLGEANKVLLSALISVKKVGGTRLRRR</sequence>
<accession>A0A0M7AUL7</accession>